<proteinExistence type="inferred from homology"/>
<evidence type="ECO:0000256" key="3">
    <source>
        <dbReference type="ARBA" id="ARBA00009370"/>
    </source>
</evidence>
<dbReference type="InterPro" id="IPR036286">
    <property type="entry name" value="LexA/Signal_pep-like_sf"/>
</dbReference>
<comment type="catalytic activity">
    <reaction evidence="1 7">
        <text>Cleavage of hydrophobic, N-terminal signal or leader sequences from secreted and periplasmic proteins.</text>
        <dbReference type="EC" id="3.4.21.89"/>
    </reaction>
</comment>
<dbReference type="InterPro" id="IPR019533">
    <property type="entry name" value="Peptidase_S26"/>
</dbReference>
<evidence type="ECO:0000256" key="5">
    <source>
        <dbReference type="ARBA" id="ARBA00022670"/>
    </source>
</evidence>
<feature type="transmembrane region" description="Helical" evidence="7">
    <location>
        <begin position="55"/>
        <end position="76"/>
    </location>
</feature>
<dbReference type="PROSITE" id="PS00760">
    <property type="entry name" value="SPASE_I_2"/>
    <property type="match status" value="1"/>
</dbReference>
<dbReference type="Gene3D" id="2.10.109.10">
    <property type="entry name" value="Umud Fragment, subunit A"/>
    <property type="match status" value="1"/>
</dbReference>
<evidence type="ECO:0000256" key="7">
    <source>
        <dbReference type="RuleBase" id="RU003993"/>
    </source>
</evidence>
<sequence>MLFYLIGSFQQMIIKRGVFMNQDHSLDGITSDSSTSPDKPAGQHKPGWKAELWDWIKTIVVVFVVMMLLNVFVFNLSMVKGQSMQPTLVEKERLFVNKIIYDFSAPKKGEVVVLHDPSQDDTKKDFLVKRVIGVPGDIVEVKEHKLYLNGQLQQENYIDVDIQDDDFAGIKLEDDQYFVMGDNRHLGESKDSRYFGKVTSDLIVGRAEFIFWPLNKIRGL</sequence>
<dbReference type="NCBIfam" id="TIGR02227">
    <property type="entry name" value="sigpep_I_bact"/>
    <property type="match status" value="1"/>
</dbReference>
<keyword evidence="11" id="KW-1185">Reference proteome</keyword>
<evidence type="ECO:0000256" key="6">
    <source>
        <dbReference type="ARBA" id="ARBA00022801"/>
    </source>
</evidence>
<keyword evidence="7" id="KW-1133">Transmembrane helix</keyword>
<dbReference type="Proteomes" id="UP000186666">
    <property type="component" value="Unassembled WGS sequence"/>
</dbReference>
<comment type="caution">
    <text evidence="10">The sequence shown here is derived from an EMBL/GenBank/DDBJ whole genome shotgun (WGS) entry which is preliminary data.</text>
</comment>
<evidence type="ECO:0000313" key="11">
    <source>
        <dbReference type="Proteomes" id="UP000186666"/>
    </source>
</evidence>
<dbReference type="EMBL" id="FTNK01000013">
    <property type="protein sequence ID" value="SIR41332.1"/>
    <property type="molecule type" value="Genomic_DNA"/>
</dbReference>
<dbReference type="PROSITE" id="PS00501">
    <property type="entry name" value="SPASE_I_1"/>
    <property type="match status" value="1"/>
</dbReference>
<organism evidence="10 11">
    <name type="scientific">Paenibacillus macquariensis</name>
    <dbReference type="NCBI Taxonomy" id="948756"/>
    <lineage>
        <taxon>Bacteria</taxon>
        <taxon>Bacillati</taxon>
        <taxon>Bacillota</taxon>
        <taxon>Bacilli</taxon>
        <taxon>Bacillales</taxon>
        <taxon>Paenibacillaceae</taxon>
        <taxon>Paenibacillus</taxon>
    </lineage>
</organism>
<evidence type="ECO:0000313" key="10">
    <source>
        <dbReference type="EMBL" id="SIR41332.1"/>
    </source>
</evidence>
<keyword evidence="7" id="KW-0472">Membrane</keyword>
<dbReference type="SUPFAM" id="SSF51306">
    <property type="entry name" value="LexA/Signal peptidase"/>
    <property type="match status" value="1"/>
</dbReference>
<accession>A0ABY1K8Q3</accession>
<evidence type="ECO:0000259" key="9">
    <source>
        <dbReference type="Pfam" id="PF10502"/>
    </source>
</evidence>
<dbReference type="PRINTS" id="PR00727">
    <property type="entry name" value="LEADERPTASE"/>
</dbReference>
<evidence type="ECO:0000256" key="4">
    <source>
        <dbReference type="ARBA" id="ARBA00013208"/>
    </source>
</evidence>
<reference evidence="10 11" key="1">
    <citation type="submission" date="2017-01" db="EMBL/GenBank/DDBJ databases">
        <authorList>
            <person name="Varghese N."/>
            <person name="Submissions S."/>
        </authorList>
    </citation>
    <scope>NUCLEOTIDE SEQUENCE [LARGE SCALE GENOMIC DNA]</scope>
    <source>
        <strain evidence="10 11">ATCC 23464</strain>
    </source>
</reference>
<comment type="similarity">
    <text evidence="3 8">Belongs to the peptidase S26 family.</text>
</comment>
<dbReference type="InterPro" id="IPR019757">
    <property type="entry name" value="Pept_S26A_signal_pept_1_Lys-AS"/>
</dbReference>
<evidence type="ECO:0000256" key="1">
    <source>
        <dbReference type="ARBA" id="ARBA00000677"/>
    </source>
</evidence>
<comment type="subcellular location">
    <subcellularLocation>
        <location evidence="2">Cell membrane</location>
        <topology evidence="2">Single-pass type II membrane protein</topology>
    </subcellularLocation>
    <subcellularLocation>
        <location evidence="8">Membrane</location>
        <topology evidence="8">Single-pass type II membrane protein</topology>
    </subcellularLocation>
</comment>
<dbReference type="Pfam" id="PF10502">
    <property type="entry name" value="Peptidase_S26"/>
    <property type="match status" value="1"/>
</dbReference>
<dbReference type="InterPro" id="IPR019756">
    <property type="entry name" value="Pept_S26A_signal_pept_1_Ser-AS"/>
</dbReference>
<gene>
    <name evidence="10" type="ORF">SAMN05421578_11363</name>
</gene>
<protein>
    <recommendedName>
        <fullName evidence="4 7">Signal peptidase I</fullName>
        <ecNumber evidence="4 7">3.4.21.89</ecNumber>
    </recommendedName>
</protein>
<dbReference type="InterPro" id="IPR000223">
    <property type="entry name" value="Pept_S26A_signal_pept_1"/>
</dbReference>
<dbReference type="PANTHER" id="PTHR43390:SF1">
    <property type="entry name" value="CHLOROPLAST PROCESSING PEPTIDASE"/>
    <property type="match status" value="1"/>
</dbReference>
<evidence type="ECO:0000256" key="8">
    <source>
        <dbReference type="RuleBase" id="RU362042"/>
    </source>
</evidence>
<dbReference type="EC" id="3.4.21.89" evidence="4 7"/>
<keyword evidence="7" id="KW-0812">Transmembrane</keyword>
<feature type="domain" description="Peptidase S26" evidence="9">
    <location>
        <begin position="53"/>
        <end position="212"/>
    </location>
</feature>
<name>A0ABY1K8Q3_9BACL</name>
<keyword evidence="5 7" id="KW-0645">Protease</keyword>
<dbReference type="CDD" id="cd06530">
    <property type="entry name" value="S26_SPase_I"/>
    <property type="match status" value="1"/>
</dbReference>
<keyword evidence="6 7" id="KW-0378">Hydrolase</keyword>
<dbReference type="PANTHER" id="PTHR43390">
    <property type="entry name" value="SIGNAL PEPTIDASE I"/>
    <property type="match status" value="1"/>
</dbReference>
<evidence type="ECO:0000256" key="2">
    <source>
        <dbReference type="ARBA" id="ARBA00004401"/>
    </source>
</evidence>